<gene>
    <name evidence="2" type="ORF">QF035_008727</name>
</gene>
<sequence>MAGTHTSSDAFEPSLFLKSLFTSLRHELRKDEEMPQSTDRQSDPAAATATLAAEAALLEGRLSLLREAIETVDARIHAVSETLRRLQLSAAGSPDHEAPAGREGGARLDHSTPGRA</sequence>
<keyword evidence="3" id="KW-1185">Reference proteome</keyword>
<dbReference type="EMBL" id="JAUSZI010000002">
    <property type="protein sequence ID" value="MDQ1031145.1"/>
    <property type="molecule type" value="Genomic_DNA"/>
</dbReference>
<accession>A0ABU0T5P7</accession>
<comment type="caution">
    <text evidence="2">The sequence shown here is derived from an EMBL/GenBank/DDBJ whole genome shotgun (WGS) entry which is preliminary data.</text>
</comment>
<organism evidence="2 3">
    <name type="scientific">Streptomyces umbrinus</name>
    <dbReference type="NCBI Taxonomy" id="67370"/>
    <lineage>
        <taxon>Bacteria</taxon>
        <taxon>Bacillati</taxon>
        <taxon>Actinomycetota</taxon>
        <taxon>Actinomycetes</taxon>
        <taxon>Kitasatosporales</taxon>
        <taxon>Streptomycetaceae</taxon>
        <taxon>Streptomyces</taxon>
        <taxon>Streptomyces phaeochromogenes group</taxon>
    </lineage>
</organism>
<proteinExistence type="predicted"/>
<name>A0ABU0T5P7_9ACTN</name>
<feature type="region of interest" description="Disordered" evidence="1">
    <location>
        <begin position="27"/>
        <end position="47"/>
    </location>
</feature>
<evidence type="ECO:0000256" key="1">
    <source>
        <dbReference type="SAM" id="MobiDB-lite"/>
    </source>
</evidence>
<evidence type="ECO:0000313" key="2">
    <source>
        <dbReference type="EMBL" id="MDQ1031145.1"/>
    </source>
</evidence>
<evidence type="ECO:0000313" key="3">
    <source>
        <dbReference type="Proteomes" id="UP001230328"/>
    </source>
</evidence>
<reference evidence="2 3" key="1">
    <citation type="submission" date="2023-07" db="EMBL/GenBank/DDBJ databases">
        <title>Comparative genomics of wheat-associated soil bacteria to identify genetic determinants of phenazine resistance.</title>
        <authorList>
            <person name="Mouncey N."/>
        </authorList>
    </citation>
    <scope>NUCLEOTIDE SEQUENCE [LARGE SCALE GENOMIC DNA]</scope>
    <source>
        <strain evidence="2 3">V2I4</strain>
    </source>
</reference>
<feature type="region of interest" description="Disordered" evidence="1">
    <location>
        <begin position="87"/>
        <end position="116"/>
    </location>
</feature>
<feature type="compositionally biased region" description="Basic and acidic residues" evidence="1">
    <location>
        <begin position="94"/>
        <end position="116"/>
    </location>
</feature>
<protein>
    <submittedName>
        <fullName evidence="2">Uncharacterized protein</fullName>
    </submittedName>
</protein>
<dbReference type="Proteomes" id="UP001230328">
    <property type="component" value="Unassembled WGS sequence"/>
</dbReference>